<dbReference type="GO" id="GO:0051607">
    <property type="term" value="P:defense response to virus"/>
    <property type="evidence" value="ECO:0007669"/>
    <property type="project" value="UniProtKB-KW"/>
</dbReference>
<dbReference type="InterPro" id="IPR018952">
    <property type="entry name" value="2-5-oligoAdlate_synth_1_dom2/C"/>
</dbReference>
<dbReference type="Gene3D" id="3.30.460.10">
    <property type="entry name" value="Beta Polymerase, domain 2"/>
    <property type="match status" value="1"/>
</dbReference>
<dbReference type="GO" id="GO:0003725">
    <property type="term" value="F:double-stranded RNA binding"/>
    <property type="evidence" value="ECO:0007669"/>
    <property type="project" value="TreeGrafter"/>
</dbReference>
<evidence type="ECO:0000256" key="2">
    <source>
        <dbReference type="ARBA" id="ARBA00001946"/>
    </source>
</evidence>
<evidence type="ECO:0000256" key="8">
    <source>
        <dbReference type="ARBA" id="ARBA00022859"/>
    </source>
</evidence>
<keyword evidence="8" id="KW-0391">Immunity</keyword>
<dbReference type="AlphaFoldDB" id="A0AAT9G5C4"/>
<evidence type="ECO:0000259" key="13">
    <source>
        <dbReference type="Pfam" id="PF10421"/>
    </source>
</evidence>
<evidence type="ECO:0000256" key="6">
    <source>
        <dbReference type="ARBA" id="ARBA00022490"/>
    </source>
</evidence>
<keyword evidence="10" id="KW-0051">Antiviral defense</keyword>
<dbReference type="FunFam" id="3.30.460.10:FF:000007">
    <property type="entry name" value="2'-5'-oligoadenylate synthetase 1"/>
    <property type="match status" value="1"/>
</dbReference>
<dbReference type="InterPro" id="IPR002934">
    <property type="entry name" value="Polymerase_NTP_transf_dom"/>
</dbReference>
<dbReference type="GO" id="GO:0045071">
    <property type="term" value="P:negative regulation of viral genome replication"/>
    <property type="evidence" value="ECO:0007669"/>
    <property type="project" value="TreeGrafter"/>
</dbReference>
<evidence type="ECO:0000256" key="4">
    <source>
        <dbReference type="ARBA" id="ARBA00009526"/>
    </source>
</evidence>
<reference evidence="14" key="2">
    <citation type="journal article" date="2024" name="Animals (Basel)">
        <title>Functional Analysis of Oligoadenylate Synthetase in the Emu (Dromaius novaehollandiae).</title>
        <authorList>
            <person name="Sato K."/>
            <person name="Nakamura T."/>
            <person name="Morimatsu M."/>
            <person name="Agui T."/>
        </authorList>
    </citation>
    <scope>NUCLEOTIDE SEQUENCE</scope>
    <source>
        <tissue evidence="14">Spleen</tissue>
    </source>
</reference>
<feature type="coiled-coil region" evidence="11">
    <location>
        <begin position="85"/>
        <end position="112"/>
    </location>
</feature>
<dbReference type="FunFam" id="1.10.1410.20:FF:000001">
    <property type="entry name" value="2'-5'-oligoadenylate synthetase 1"/>
    <property type="match status" value="1"/>
</dbReference>
<feature type="domain" description="Polymerase nucleotidyl transferase" evidence="12">
    <location>
        <begin position="55"/>
        <end position="104"/>
    </location>
</feature>
<gene>
    <name evidence="14" type="primary">OAS1</name>
</gene>
<dbReference type="InterPro" id="IPR006116">
    <property type="entry name" value="NT_2-5OAS_ClassI-CCAase"/>
</dbReference>
<evidence type="ECO:0000256" key="7">
    <source>
        <dbReference type="ARBA" id="ARBA00022588"/>
    </source>
</evidence>
<organism evidence="14">
    <name type="scientific">Dromaius novaehollandiae</name>
    <name type="common">Emu</name>
    <dbReference type="NCBI Taxonomy" id="8790"/>
    <lineage>
        <taxon>Eukaryota</taxon>
        <taxon>Metazoa</taxon>
        <taxon>Chordata</taxon>
        <taxon>Craniata</taxon>
        <taxon>Vertebrata</taxon>
        <taxon>Euteleostomi</taxon>
        <taxon>Archelosauria</taxon>
        <taxon>Archosauria</taxon>
        <taxon>Dinosauria</taxon>
        <taxon>Saurischia</taxon>
        <taxon>Theropoda</taxon>
        <taxon>Coelurosauria</taxon>
        <taxon>Aves</taxon>
        <taxon>Palaeognathae</taxon>
        <taxon>Casuariiformes</taxon>
        <taxon>Dromaiidae</taxon>
        <taxon>Dromaius</taxon>
    </lineage>
</organism>
<comment type="subcellular location">
    <subcellularLocation>
        <location evidence="3">Cytoplasm</location>
    </subcellularLocation>
</comment>
<dbReference type="GO" id="GO:0045087">
    <property type="term" value="P:innate immune response"/>
    <property type="evidence" value="ECO:0007669"/>
    <property type="project" value="UniProtKB-KW"/>
</dbReference>
<comment type="cofactor">
    <cofactor evidence="2">
        <name>Mg(2+)</name>
        <dbReference type="ChEBI" id="CHEBI:18420"/>
    </cofactor>
</comment>
<comment type="catalytic activity">
    <reaction evidence="1">
        <text>3 ATP = 5'-triphosphoadenylyl-(2'-&gt;5')-adenylyl-(2'-&gt;5')-adenosine + 2 diphosphate</text>
        <dbReference type="Rhea" id="RHEA:34407"/>
        <dbReference type="ChEBI" id="CHEBI:30616"/>
        <dbReference type="ChEBI" id="CHEBI:33019"/>
        <dbReference type="ChEBI" id="CHEBI:67143"/>
        <dbReference type="EC" id="2.7.7.84"/>
    </reaction>
</comment>
<dbReference type="GO" id="GO:0046872">
    <property type="term" value="F:metal ion binding"/>
    <property type="evidence" value="ECO:0007669"/>
    <property type="project" value="UniProtKB-KW"/>
</dbReference>
<keyword evidence="7" id="KW-0399">Innate immunity</keyword>
<keyword evidence="6" id="KW-0963">Cytoplasm</keyword>
<sequence>MELYSTPSKQLDKFIYEKLQPDRVFLEQLQHAVHMICEFLRESCFVVASAPPTRVLKVVKGGSAGKGTALKENSDADLVVFLSCFKDYEDQRKNREEIIREIQQRLVECKKQRHFELEFDVIRPNARVLSFQLSSRTLSESISFDVLPAYDALDHLVSGYKVDPMVYIQLFQKCLPGGEFSTCFTELQRDFIVSRPTKVKSLIRLVKHWYKSYVRQHKQMLRNGESLPPKYALELLTVYAWEEGSGETNFSMAEAFRTVLELLQHYQQLCVYWTVNYNFSNETLRSYLSRQLIKSRPVILDPADPTNIVGNGSRWDLVAKEAEKCCRQQCCMSSSGTPVRPWNVPPEQTHWKRKDVRRLNYLRPAEDLCCPLSAPQPAPVSPISTFPRPQWSEDLCTVL</sequence>
<dbReference type="GO" id="GO:0016020">
    <property type="term" value="C:membrane"/>
    <property type="evidence" value="ECO:0007669"/>
    <property type="project" value="TreeGrafter"/>
</dbReference>
<evidence type="ECO:0000256" key="10">
    <source>
        <dbReference type="ARBA" id="ARBA00023118"/>
    </source>
</evidence>
<evidence type="ECO:0000313" key="14">
    <source>
        <dbReference type="EMBL" id="BEU43470.1"/>
    </source>
</evidence>
<evidence type="ECO:0000256" key="11">
    <source>
        <dbReference type="SAM" id="Coils"/>
    </source>
</evidence>
<name>A0AAT9G5C4_DRONO</name>
<dbReference type="Pfam" id="PF01909">
    <property type="entry name" value="NTP_transf_2"/>
    <property type="match status" value="1"/>
</dbReference>
<dbReference type="PROSITE" id="PS00833">
    <property type="entry name" value="25A_SYNTH_2"/>
    <property type="match status" value="1"/>
</dbReference>
<dbReference type="EC" id="2.7.7.84" evidence="5"/>
<dbReference type="GO" id="GO:0005524">
    <property type="term" value="F:ATP binding"/>
    <property type="evidence" value="ECO:0007669"/>
    <property type="project" value="UniProtKB-KW"/>
</dbReference>
<dbReference type="InterPro" id="IPR006117">
    <property type="entry name" value="2-5OAS_C_CS"/>
</dbReference>
<dbReference type="EMBL" id="LC788476">
    <property type="protein sequence ID" value="BEU43470.1"/>
    <property type="molecule type" value="mRNA"/>
</dbReference>
<keyword evidence="9" id="KW-0694">RNA-binding</keyword>
<dbReference type="PANTHER" id="PTHR11258:SF7">
    <property type="entry name" value="2'-5'-OLIGOADENYLATE SYNTHASE-LIKE PROTEIN 2"/>
    <property type="match status" value="1"/>
</dbReference>
<feature type="unsure residue" description="D or N" evidence="14">
    <location>
        <position position="163"/>
    </location>
</feature>
<dbReference type="PROSITE" id="PS00832">
    <property type="entry name" value="25A_SYNTH_1"/>
    <property type="match status" value="1"/>
</dbReference>
<dbReference type="SUPFAM" id="SSF81631">
    <property type="entry name" value="PAP/OAS1 substrate-binding domain"/>
    <property type="match status" value="1"/>
</dbReference>
<keyword evidence="11" id="KW-0175">Coiled coil</keyword>
<dbReference type="Pfam" id="PF10421">
    <property type="entry name" value="OAS1_C"/>
    <property type="match status" value="1"/>
</dbReference>
<proteinExistence type="evidence at transcript level"/>
<evidence type="ECO:0000256" key="1">
    <source>
        <dbReference type="ARBA" id="ARBA00001112"/>
    </source>
</evidence>
<protein>
    <recommendedName>
        <fullName evidence="5">2'-5' oligoadenylate synthase</fullName>
        <ecNumber evidence="5">2.7.7.84</ecNumber>
    </recommendedName>
</protein>
<reference evidence="14" key="1">
    <citation type="submission" date="2023-11" db="EMBL/GenBank/DDBJ databases">
        <authorList>
            <person name="Sato K."/>
            <person name="Agui T."/>
        </authorList>
    </citation>
    <scope>NUCLEOTIDE SEQUENCE</scope>
    <source>
        <tissue evidence="14">Spleen</tissue>
    </source>
</reference>
<dbReference type="PANTHER" id="PTHR11258">
    <property type="entry name" value="2-5 OLIGOADENYLATE SYNTHETASE"/>
    <property type="match status" value="1"/>
</dbReference>
<dbReference type="CDD" id="cd05400">
    <property type="entry name" value="NT_2-5OAS_ClassI-CCAase"/>
    <property type="match status" value="1"/>
</dbReference>
<accession>A0AAT9G5C4</accession>
<dbReference type="GO" id="GO:0005829">
    <property type="term" value="C:cytosol"/>
    <property type="evidence" value="ECO:0007669"/>
    <property type="project" value="TreeGrafter"/>
</dbReference>
<evidence type="ECO:0000256" key="9">
    <source>
        <dbReference type="ARBA" id="ARBA00022884"/>
    </source>
</evidence>
<dbReference type="InterPro" id="IPR043518">
    <property type="entry name" value="2-5OAS_N_CS"/>
</dbReference>
<feature type="domain" description="2'-5'-oligoadenylate synthetase 1" evidence="13">
    <location>
        <begin position="161"/>
        <end position="346"/>
    </location>
</feature>
<dbReference type="PROSITE" id="PS50152">
    <property type="entry name" value="25A_SYNTH_3"/>
    <property type="match status" value="1"/>
</dbReference>
<evidence type="ECO:0000256" key="3">
    <source>
        <dbReference type="ARBA" id="ARBA00004496"/>
    </source>
</evidence>
<evidence type="ECO:0000256" key="5">
    <source>
        <dbReference type="ARBA" id="ARBA00012577"/>
    </source>
</evidence>
<evidence type="ECO:0000259" key="12">
    <source>
        <dbReference type="Pfam" id="PF01909"/>
    </source>
</evidence>
<dbReference type="SUPFAM" id="SSF81301">
    <property type="entry name" value="Nucleotidyltransferase"/>
    <property type="match status" value="1"/>
</dbReference>
<dbReference type="GO" id="GO:0005654">
    <property type="term" value="C:nucleoplasm"/>
    <property type="evidence" value="ECO:0007669"/>
    <property type="project" value="TreeGrafter"/>
</dbReference>
<dbReference type="GO" id="GO:0001730">
    <property type="term" value="F:2'-5'-oligoadenylate synthetase activity"/>
    <property type="evidence" value="ECO:0007669"/>
    <property type="project" value="UniProtKB-EC"/>
</dbReference>
<dbReference type="InterPro" id="IPR043519">
    <property type="entry name" value="NT_sf"/>
</dbReference>
<comment type="similarity">
    <text evidence="4">Belongs to the 2-5A synthase family.</text>
</comment>
<dbReference type="Gene3D" id="1.10.1410.20">
    <property type="entry name" value="2'-5'-oligoadenylate synthetase 1, domain 2"/>
    <property type="match status" value="1"/>
</dbReference>